<reference evidence="2" key="1">
    <citation type="journal article" date="2019" name="Int. J. Syst. Evol. Microbiol.">
        <title>The Global Catalogue of Microorganisms (GCM) 10K type strain sequencing project: providing services to taxonomists for standard genome sequencing and annotation.</title>
        <authorList>
            <consortium name="The Broad Institute Genomics Platform"/>
            <consortium name="The Broad Institute Genome Sequencing Center for Infectious Disease"/>
            <person name="Wu L."/>
            <person name="Ma J."/>
        </authorList>
    </citation>
    <scope>NUCLEOTIDE SEQUENCE [LARGE SCALE GENOMIC DNA]</scope>
    <source>
        <strain evidence="2">CCUG 53270</strain>
    </source>
</reference>
<sequence length="510" mass="59962">MKQLAFLNNPKGRVHLQPTHPVAVSYRFFHAFKRIEEQYEYNRDQFQIRRDGRGRLLHHITKSDIQLFITVQTVFNTKGKLDFCNRNRIYQKQAELFEEPVTNDQFYVSFQKFVEHGLLQLVKDEITGTYHYTLNEYLQDDTETIGYYFLLPPAVFTQAFYKLPLAAQKWYLEGAAQQNDNPSKVLEKNLRADGKDGGLYSYLHKTNLNQIQQLLDVLTRTPVWDGQPLFAPNSIIKPNSTGYYKASYAINPYFIIPKQKGTLYHEVIKPKKTYRRVASFIKAQLSRLGIGELEEHNEGQTIIQLVNILKKKSHSFIRYVLLKIKELHSKHLVFPVDFIRFIKEEVHNKGMAIYLDIAKKTGIYSFIAPKSLDDWDQRSTEFTAAMSRFDLNTFRKLCQAAKPILVRQYSRMPVLSPVGYKRGNEQLERWMGREAAEDIHAYAYQLQVDLREYRMLEERALQKLHREAPHEVKQWMLDEIRQLPKWEPIPDVPHGFKVEELIAQLYSPSH</sequence>
<gene>
    <name evidence="1" type="ORF">ACFQ4B_26330</name>
</gene>
<name>A0ABW3URU7_9BACL</name>
<evidence type="ECO:0000313" key="2">
    <source>
        <dbReference type="Proteomes" id="UP001597180"/>
    </source>
</evidence>
<protein>
    <submittedName>
        <fullName evidence="1">Uncharacterized protein</fullName>
    </submittedName>
</protein>
<organism evidence="1 2">
    <name type="scientific">Paenibacillus vulneris</name>
    <dbReference type="NCBI Taxonomy" id="1133364"/>
    <lineage>
        <taxon>Bacteria</taxon>
        <taxon>Bacillati</taxon>
        <taxon>Bacillota</taxon>
        <taxon>Bacilli</taxon>
        <taxon>Bacillales</taxon>
        <taxon>Paenibacillaceae</taxon>
        <taxon>Paenibacillus</taxon>
    </lineage>
</organism>
<dbReference type="EMBL" id="JBHTLU010000036">
    <property type="protein sequence ID" value="MFD1223643.1"/>
    <property type="molecule type" value="Genomic_DNA"/>
</dbReference>
<dbReference type="RefSeq" id="WP_345587910.1">
    <property type="nucleotide sequence ID" value="NZ_BAABJG010000014.1"/>
</dbReference>
<evidence type="ECO:0000313" key="1">
    <source>
        <dbReference type="EMBL" id="MFD1223643.1"/>
    </source>
</evidence>
<keyword evidence="2" id="KW-1185">Reference proteome</keyword>
<comment type="caution">
    <text evidence="1">The sequence shown here is derived from an EMBL/GenBank/DDBJ whole genome shotgun (WGS) entry which is preliminary data.</text>
</comment>
<accession>A0ABW3URU7</accession>
<proteinExistence type="predicted"/>
<dbReference type="Proteomes" id="UP001597180">
    <property type="component" value="Unassembled WGS sequence"/>
</dbReference>